<dbReference type="OrthoDB" id="9909646at2759"/>
<dbReference type="EMBL" id="KV927583">
    <property type="protein sequence ID" value="PIO33321.1"/>
    <property type="molecule type" value="Genomic_DNA"/>
</dbReference>
<dbReference type="Proteomes" id="UP000228934">
    <property type="component" value="Unassembled WGS sequence"/>
</dbReference>
<gene>
    <name evidence="1" type="ORF">AB205_0214660</name>
</gene>
<proteinExistence type="predicted"/>
<evidence type="ECO:0000313" key="2">
    <source>
        <dbReference type="Proteomes" id="UP000228934"/>
    </source>
</evidence>
<keyword evidence="2" id="KW-1185">Reference proteome</keyword>
<reference evidence="2" key="1">
    <citation type="journal article" date="2017" name="Nat. Commun.">
        <title>The North American bullfrog draft genome provides insight into hormonal regulation of long noncoding RNA.</title>
        <authorList>
            <person name="Hammond S.A."/>
            <person name="Warren R.L."/>
            <person name="Vandervalk B.P."/>
            <person name="Kucuk E."/>
            <person name="Khan H."/>
            <person name="Gibb E.A."/>
            <person name="Pandoh P."/>
            <person name="Kirk H."/>
            <person name="Zhao Y."/>
            <person name="Jones M."/>
            <person name="Mungall A.J."/>
            <person name="Coope R."/>
            <person name="Pleasance S."/>
            <person name="Moore R.A."/>
            <person name="Holt R.A."/>
            <person name="Round J.M."/>
            <person name="Ohora S."/>
            <person name="Walle B.V."/>
            <person name="Veldhoen N."/>
            <person name="Helbing C.C."/>
            <person name="Birol I."/>
        </authorList>
    </citation>
    <scope>NUCLEOTIDE SEQUENCE [LARGE SCALE GENOMIC DNA]</scope>
</reference>
<accession>A0A2G9RZT5</accession>
<reference evidence="1" key="2">
    <citation type="submission" date="2017-08" db="EMBL/GenBank/DDBJ databases">
        <title>Assembly of the North American Bullfrog Genome.</title>
        <authorList>
            <person name="Warren R.L."/>
            <person name="Vandervalk B.P."/>
            <person name="Kucuk E."/>
            <person name="Birol I."/>
            <person name="Helbing C."/>
            <person name="Pandoh P."/>
            <person name="Behsaz B."/>
            <person name="Mohamadi H."/>
            <person name="Chu J."/>
            <person name="Jackman S."/>
            <person name="Hammond S.A."/>
            <person name="Veldhoen N."/>
            <person name="Kirk H."/>
            <person name="Zhao Y."/>
            <person name="Coope R."/>
            <person name="Pleasance S."/>
            <person name="Moore R."/>
            <person name="Holt R."/>
        </authorList>
    </citation>
    <scope>NUCLEOTIDE SEQUENCE</scope>
    <source>
        <strain evidence="1">Bruno</strain>
        <tissue evidence="1">Liver</tissue>
    </source>
</reference>
<organism evidence="1 2">
    <name type="scientific">Aquarana catesbeiana</name>
    <name type="common">American bullfrog</name>
    <name type="synonym">Rana catesbeiana</name>
    <dbReference type="NCBI Taxonomy" id="8400"/>
    <lineage>
        <taxon>Eukaryota</taxon>
        <taxon>Metazoa</taxon>
        <taxon>Chordata</taxon>
        <taxon>Craniata</taxon>
        <taxon>Vertebrata</taxon>
        <taxon>Euteleostomi</taxon>
        <taxon>Amphibia</taxon>
        <taxon>Batrachia</taxon>
        <taxon>Anura</taxon>
        <taxon>Neobatrachia</taxon>
        <taxon>Ranoidea</taxon>
        <taxon>Ranidae</taxon>
        <taxon>Aquarana</taxon>
    </lineage>
</organism>
<protein>
    <submittedName>
        <fullName evidence="1">Uncharacterized protein</fullName>
    </submittedName>
</protein>
<name>A0A2G9RZT5_AQUCT</name>
<dbReference type="AlphaFoldDB" id="A0A2G9RZT5"/>
<sequence>MTDPQTMDEARIMTEKILDFTLEIIYFLTGESIPPVKSGEHMTITVPPRDSLKLEKHTMQKILEVTKRIIEFLIRESGKPGNYNIFVKEEYKEQDKEYGAMKEFLERHKDVTTEPPNNRNPPERCDNHIIPHHDQKGDLINCNNIVKEGVK</sequence>
<evidence type="ECO:0000313" key="1">
    <source>
        <dbReference type="EMBL" id="PIO33324.1"/>
    </source>
</evidence>
<dbReference type="EMBL" id="KV927583">
    <property type="protein sequence ID" value="PIO33324.1"/>
    <property type="molecule type" value="Genomic_DNA"/>
</dbReference>